<feature type="domain" description="KTSC" evidence="1">
    <location>
        <begin position="3"/>
        <end position="59"/>
    </location>
</feature>
<dbReference type="EMBL" id="QFFF01000001">
    <property type="protein sequence ID" value="PWG02283.1"/>
    <property type="molecule type" value="Genomic_DNA"/>
</dbReference>
<dbReference type="InterPro" id="IPR025309">
    <property type="entry name" value="KTSC_dom"/>
</dbReference>
<comment type="caution">
    <text evidence="2">The sequence shown here is derived from an EMBL/GenBank/DDBJ whole genome shotgun (WGS) entry which is preliminary data.</text>
</comment>
<name>A0A2U2J1S2_9SPHN</name>
<dbReference type="AlphaFoldDB" id="A0A2U2J1S2"/>
<sequence>MPSTVIRAIAYREAAAELEVLFTTGRRYIYHDVPPAVADAFRAARIKGPHFNRHIRGRYRYVECVQD</sequence>
<protein>
    <submittedName>
        <fullName evidence="2">KTSC domain-containing protein</fullName>
    </submittedName>
</protein>
<evidence type="ECO:0000313" key="2">
    <source>
        <dbReference type="EMBL" id="PWG02283.1"/>
    </source>
</evidence>
<reference evidence="2 3" key="1">
    <citation type="submission" date="2018-05" db="EMBL/GenBank/DDBJ databases">
        <title>Genome of Sphingosinicella humi QZX222.</title>
        <authorList>
            <person name="Qiao Z."/>
            <person name="Wang G."/>
        </authorList>
    </citation>
    <scope>NUCLEOTIDE SEQUENCE [LARGE SCALE GENOMIC DNA]</scope>
    <source>
        <strain evidence="2 3">QZX222</strain>
    </source>
</reference>
<evidence type="ECO:0000259" key="1">
    <source>
        <dbReference type="Pfam" id="PF13619"/>
    </source>
</evidence>
<evidence type="ECO:0000313" key="3">
    <source>
        <dbReference type="Proteomes" id="UP000245916"/>
    </source>
</evidence>
<dbReference type="Pfam" id="PF13619">
    <property type="entry name" value="KTSC"/>
    <property type="match status" value="1"/>
</dbReference>
<organism evidence="2 3">
    <name type="scientific">Allosphingosinicella humi</name>
    <dbReference type="NCBI Taxonomy" id="2068657"/>
    <lineage>
        <taxon>Bacteria</taxon>
        <taxon>Pseudomonadati</taxon>
        <taxon>Pseudomonadota</taxon>
        <taxon>Alphaproteobacteria</taxon>
        <taxon>Sphingomonadales</taxon>
        <taxon>Sphingomonadaceae</taxon>
        <taxon>Allosphingosinicella</taxon>
    </lineage>
</organism>
<keyword evidence="3" id="KW-1185">Reference proteome</keyword>
<dbReference type="Proteomes" id="UP000245916">
    <property type="component" value="Unassembled WGS sequence"/>
</dbReference>
<gene>
    <name evidence="2" type="ORF">DF286_04955</name>
</gene>
<accession>A0A2U2J1S2</accession>
<dbReference type="OrthoDB" id="8450910at2"/>
<proteinExistence type="predicted"/>
<dbReference type="RefSeq" id="WP_109270423.1">
    <property type="nucleotide sequence ID" value="NZ_QFFF01000001.1"/>
</dbReference>